<dbReference type="EMBL" id="CAADFO010000158">
    <property type="protein sequence ID" value="VFK33448.1"/>
    <property type="molecule type" value="Genomic_DNA"/>
</dbReference>
<dbReference type="AlphaFoldDB" id="A0A451BGZ4"/>
<gene>
    <name evidence="2" type="ORF">BECKMB1821G_GA0114241_11582</name>
    <name evidence="4" type="ORF">BECKMB1821H_GA0114242_11622</name>
    <name evidence="3" type="ORF">BECKMB1821I_GA0114274_11684</name>
</gene>
<evidence type="ECO:0000313" key="4">
    <source>
        <dbReference type="EMBL" id="VFK77553.1"/>
    </source>
</evidence>
<accession>A0A451BGZ4</accession>
<organism evidence="4">
    <name type="scientific">Candidatus Kentrum sp. MB</name>
    <dbReference type="NCBI Taxonomy" id="2138164"/>
    <lineage>
        <taxon>Bacteria</taxon>
        <taxon>Pseudomonadati</taxon>
        <taxon>Pseudomonadota</taxon>
        <taxon>Gammaproteobacteria</taxon>
        <taxon>Candidatus Kentrum</taxon>
    </lineage>
</organism>
<dbReference type="EMBL" id="CAADGH010000162">
    <property type="protein sequence ID" value="VFK77553.1"/>
    <property type="molecule type" value="Genomic_DNA"/>
</dbReference>
<feature type="region of interest" description="Disordered" evidence="1">
    <location>
        <begin position="65"/>
        <end position="104"/>
    </location>
</feature>
<dbReference type="EMBL" id="CAADFQ010000168">
    <property type="protein sequence ID" value="VFK35953.1"/>
    <property type="molecule type" value="Genomic_DNA"/>
</dbReference>
<evidence type="ECO:0000313" key="2">
    <source>
        <dbReference type="EMBL" id="VFK33448.1"/>
    </source>
</evidence>
<name>A0A451BGZ4_9GAMM</name>
<evidence type="ECO:0000256" key="1">
    <source>
        <dbReference type="SAM" id="MobiDB-lite"/>
    </source>
</evidence>
<sequence length="166" mass="17830">MAQVAEVASEGFPVRGNPKAPVTIVEVAEIMERIPARFEGKVKLVCMDFPILSEVSRLVARAGRVPTNKGNSGPSMISHTKTGSRSAGNSLRHPPGDRAQREGIPGVPEVRCGLRQGDQIREIGPAPVARRNANDFRQRRSVHVPGSGTGHYPGRAERAGRINPVC</sequence>
<evidence type="ECO:0000313" key="3">
    <source>
        <dbReference type="EMBL" id="VFK35953.1"/>
    </source>
</evidence>
<protein>
    <submittedName>
        <fullName evidence="4">Uncharacterized protein</fullName>
    </submittedName>
</protein>
<reference evidence="4" key="1">
    <citation type="submission" date="2019-02" db="EMBL/GenBank/DDBJ databases">
        <authorList>
            <person name="Gruber-Vodicka R. H."/>
            <person name="Seah K. B. B."/>
        </authorList>
    </citation>
    <scope>NUCLEOTIDE SEQUENCE</scope>
    <source>
        <strain evidence="2">BECK_BZ197</strain>
        <strain evidence="4">BECK_BZ198</strain>
        <strain evidence="3">BECK_BZ199</strain>
    </source>
</reference>
<proteinExistence type="predicted"/>
<feature type="compositionally biased region" description="Polar residues" evidence="1">
    <location>
        <begin position="68"/>
        <end position="89"/>
    </location>
</feature>